<dbReference type="Proteomes" id="UP000179227">
    <property type="component" value="Unassembled WGS sequence"/>
</dbReference>
<evidence type="ECO:0000256" key="1">
    <source>
        <dbReference type="SAM" id="MobiDB-lite"/>
    </source>
</evidence>
<feature type="region of interest" description="Disordered" evidence="1">
    <location>
        <begin position="1"/>
        <end position="68"/>
    </location>
</feature>
<gene>
    <name evidence="2" type="ORF">A3A60_01725</name>
</gene>
<name>A0A1F5HZN0_9BACT</name>
<reference evidence="2 3" key="1">
    <citation type="journal article" date="2016" name="Nat. Commun.">
        <title>Thousands of microbial genomes shed light on interconnected biogeochemical processes in an aquifer system.</title>
        <authorList>
            <person name="Anantharaman K."/>
            <person name="Brown C.T."/>
            <person name="Hug L.A."/>
            <person name="Sharon I."/>
            <person name="Castelle C.J."/>
            <person name="Probst A.J."/>
            <person name="Thomas B.C."/>
            <person name="Singh A."/>
            <person name="Wilkins M.J."/>
            <person name="Karaoz U."/>
            <person name="Brodie E.L."/>
            <person name="Williams K.H."/>
            <person name="Hubbard S.S."/>
            <person name="Banfield J.F."/>
        </authorList>
    </citation>
    <scope>NUCLEOTIDE SEQUENCE [LARGE SCALE GENOMIC DNA]</scope>
</reference>
<evidence type="ECO:0000313" key="2">
    <source>
        <dbReference type="EMBL" id="OGE09627.1"/>
    </source>
</evidence>
<dbReference type="EMBL" id="MFBS01000018">
    <property type="protein sequence ID" value="OGE09627.1"/>
    <property type="molecule type" value="Genomic_DNA"/>
</dbReference>
<protein>
    <submittedName>
        <fullName evidence="2">Uncharacterized protein</fullName>
    </submittedName>
</protein>
<organism evidence="2 3">
    <name type="scientific">Candidatus Curtissbacteria bacterium RIFCSPLOWO2_01_FULL_42_26</name>
    <dbReference type="NCBI Taxonomy" id="1797729"/>
    <lineage>
        <taxon>Bacteria</taxon>
        <taxon>Candidatus Curtissiibacteriota</taxon>
    </lineage>
</organism>
<dbReference type="AlphaFoldDB" id="A0A1F5HZN0"/>
<evidence type="ECO:0000313" key="3">
    <source>
        <dbReference type="Proteomes" id="UP000179227"/>
    </source>
</evidence>
<accession>A0A1F5HZN0</accession>
<proteinExistence type="predicted"/>
<comment type="caution">
    <text evidence="2">The sequence shown here is derived from an EMBL/GenBank/DDBJ whole genome shotgun (WGS) entry which is preliminary data.</text>
</comment>
<sequence>MAVETVPQDHGDESGASDMISEGSPPADFMLSQRRRETDAFEPKIPSGGDQLEPLHPYTPNELDHMGG</sequence>